<protein>
    <recommendedName>
        <fullName evidence="5">BACK domain-containing protein</fullName>
    </recommendedName>
</protein>
<dbReference type="InterPro" id="IPR011043">
    <property type="entry name" value="Gal_Oxase/kelch_b-propeller"/>
</dbReference>
<dbReference type="SUPFAM" id="SSF50965">
    <property type="entry name" value="Galactose oxidase, central domain"/>
    <property type="match status" value="1"/>
</dbReference>
<evidence type="ECO:0008006" key="5">
    <source>
        <dbReference type="Google" id="ProtNLM"/>
    </source>
</evidence>
<gene>
    <name evidence="4" type="primary">ORF58198</name>
</gene>
<dbReference type="Pfam" id="PF01344">
    <property type="entry name" value="Kelch_1"/>
    <property type="match status" value="6"/>
</dbReference>
<reference evidence="4" key="1">
    <citation type="submission" date="2014-12" db="EMBL/GenBank/DDBJ databases">
        <title>Insight into the proteome of Arion vulgaris.</title>
        <authorList>
            <person name="Aradska J."/>
            <person name="Bulat T."/>
            <person name="Smidak R."/>
            <person name="Sarate P."/>
            <person name="Gangsoo J."/>
            <person name="Sialana F."/>
            <person name="Bilban M."/>
            <person name="Lubec G."/>
        </authorList>
    </citation>
    <scope>NUCLEOTIDE SEQUENCE</scope>
    <source>
        <tissue evidence="4">Skin</tissue>
    </source>
</reference>
<dbReference type="InterPro" id="IPR015915">
    <property type="entry name" value="Kelch-typ_b-propeller"/>
</dbReference>
<evidence type="ECO:0000256" key="3">
    <source>
        <dbReference type="SAM" id="MobiDB-lite"/>
    </source>
</evidence>
<dbReference type="PRINTS" id="PR00501">
    <property type="entry name" value="KELCHREPEAT"/>
</dbReference>
<dbReference type="SMART" id="SM00612">
    <property type="entry name" value="Kelch"/>
    <property type="match status" value="5"/>
</dbReference>
<organism evidence="4">
    <name type="scientific">Arion vulgaris</name>
    <dbReference type="NCBI Taxonomy" id="1028688"/>
    <lineage>
        <taxon>Eukaryota</taxon>
        <taxon>Metazoa</taxon>
        <taxon>Spiralia</taxon>
        <taxon>Lophotrochozoa</taxon>
        <taxon>Mollusca</taxon>
        <taxon>Gastropoda</taxon>
        <taxon>Heterobranchia</taxon>
        <taxon>Euthyneura</taxon>
        <taxon>Panpulmonata</taxon>
        <taxon>Eupulmonata</taxon>
        <taxon>Stylommatophora</taxon>
        <taxon>Helicina</taxon>
        <taxon>Arionoidea</taxon>
        <taxon>Arionidae</taxon>
        <taxon>Arion</taxon>
    </lineage>
</organism>
<keyword evidence="1" id="KW-0880">Kelch repeat</keyword>
<sequence>MHSKSFFGLQDLQVEVVGLDENISGETMERRMFSLVLDWAKNSLNDLKPKLDRLVEKVNVLYLESDNTLRDCAEVENKVLSSDDDMVQDYKILSRMRSKTPAKNVSQRAANGSSAQPFQKFSLNPEESVSMAEREWSVVATHKTNENSYLAIAILDGRLMVVTVHIRPPVSTESDSNATTSAPDTPPIPNTNRNRLSPVLRKASITPLMGMGTARCAMGAVELDGKLVVCGGYDRGECLRTVEAFMIMENTWEKMSPMNRARARFGAAVLNGCVYVCGGSDGWKEQSCVEKYDPTTKKWTYVPNMLKERSSHGVATLDGKLYCIGGCEGQRSIATCEVYDPSTNKWSRIASLINARSQTCVCAVNGLLFAIGGTDLWNTVNTVEVYDPKKDEWVVGSSLNIARRGAGVGIVNGIVAVVGGSDGAQSLVSTEFYDFESNVWTMGPPLNTARANMSVVTMGNRLCAVGGFSGKKFLTTLEWLDLDDMDWFGHAPRHDTEEGSRSDSDNTDAASVCVNKAADEENCMGGDVSMYGGRVRDELFLHHRDCENHDKLKSKQDESLAASLNSLSTDGKADDGAS</sequence>
<evidence type="ECO:0000256" key="2">
    <source>
        <dbReference type="ARBA" id="ARBA00022737"/>
    </source>
</evidence>
<evidence type="ECO:0000313" key="4">
    <source>
        <dbReference type="EMBL" id="CEK66325.1"/>
    </source>
</evidence>
<dbReference type="EMBL" id="HACG01019460">
    <property type="protein sequence ID" value="CEK66325.1"/>
    <property type="molecule type" value="Transcribed_RNA"/>
</dbReference>
<feature type="region of interest" description="Disordered" evidence="3">
    <location>
        <begin position="170"/>
        <end position="196"/>
    </location>
</feature>
<name>A0A0B6ZF12_9EUPU</name>
<dbReference type="Gene3D" id="2.120.10.80">
    <property type="entry name" value="Kelch-type beta propeller"/>
    <property type="match status" value="2"/>
</dbReference>
<evidence type="ECO:0000256" key="1">
    <source>
        <dbReference type="ARBA" id="ARBA00022441"/>
    </source>
</evidence>
<dbReference type="PANTHER" id="PTHR46344:SF27">
    <property type="entry name" value="KELCH REPEAT SUPERFAMILY PROTEIN"/>
    <property type="match status" value="1"/>
</dbReference>
<accession>A0A0B6ZF12</accession>
<feature type="compositionally biased region" description="Polar residues" evidence="3">
    <location>
        <begin position="171"/>
        <end position="183"/>
    </location>
</feature>
<dbReference type="InterPro" id="IPR006652">
    <property type="entry name" value="Kelch_1"/>
</dbReference>
<dbReference type="PANTHER" id="PTHR46344">
    <property type="entry name" value="OS02G0202900 PROTEIN"/>
    <property type="match status" value="1"/>
</dbReference>
<keyword evidence="2" id="KW-0677">Repeat</keyword>
<dbReference type="AlphaFoldDB" id="A0A0B6ZF12"/>
<proteinExistence type="predicted"/>